<evidence type="ECO:0000256" key="5">
    <source>
        <dbReference type="ARBA" id="ARBA00022741"/>
    </source>
</evidence>
<evidence type="ECO:0000256" key="6">
    <source>
        <dbReference type="ARBA" id="ARBA00022840"/>
    </source>
</evidence>
<dbReference type="SMART" id="SM00360">
    <property type="entry name" value="RRM"/>
    <property type="match status" value="1"/>
</dbReference>
<dbReference type="InterPro" id="IPR012677">
    <property type="entry name" value="Nucleotide-bd_a/b_plait_sf"/>
</dbReference>
<dbReference type="EMBL" id="BFEA01000519">
    <property type="protein sequence ID" value="GBG85475.1"/>
    <property type="molecule type" value="Genomic_DNA"/>
</dbReference>
<dbReference type="SMART" id="SM00268">
    <property type="entry name" value="ACTIN"/>
    <property type="match status" value="1"/>
</dbReference>
<comment type="caution">
    <text evidence="13">The sequence shown here is derived from an EMBL/GenBank/DDBJ whole genome shotgun (WGS) entry which is preliminary data.</text>
</comment>
<dbReference type="Pfam" id="PF00076">
    <property type="entry name" value="RRM_1"/>
    <property type="match status" value="1"/>
</dbReference>
<keyword evidence="4" id="KW-0963">Cytoplasm</keyword>
<dbReference type="Proteomes" id="UP000265515">
    <property type="component" value="Unassembled WGS sequence"/>
</dbReference>
<evidence type="ECO:0000256" key="3">
    <source>
        <dbReference type="ARBA" id="ARBA00021611"/>
    </source>
</evidence>
<organism evidence="13 14">
    <name type="scientific">Chara braunii</name>
    <name type="common">Braun's stonewort</name>
    <dbReference type="NCBI Taxonomy" id="69332"/>
    <lineage>
        <taxon>Eukaryota</taxon>
        <taxon>Viridiplantae</taxon>
        <taxon>Streptophyta</taxon>
        <taxon>Charophyceae</taxon>
        <taxon>Charales</taxon>
        <taxon>Characeae</taxon>
        <taxon>Chara</taxon>
    </lineage>
</organism>
<keyword evidence="11" id="KW-0472">Membrane</keyword>
<dbReference type="InterPro" id="IPR035979">
    <property type="entry name" value="RBD_domain_sf"/>
</dbReference>
<evidence type="ECO:0000313" key="14">
    <source>
        <dbReference type="Proteomes" id="UP000265515"/>
    </source>
</evidence>
<dbReference type="SUPFAM" id="SSF53067">
    <property type="entry name" value="Actin-like ATPase domain"/>
    <property type="match status" value="2"/>
</dbReference>
<feature type="domain" description="RRM" evidence="12">
    <location>
        <begin position="500"/>
        <end position="555"/>
    </location>
</feature>
<protein>
    <recommendedName>
        <fullName evidence="3">Actin-related protein 2</fullName>
    </recommendedName>
</protein>
<dbReference type="InterPro" id="IPR004000">
    <property type="entry name" value="Actin"/>
</dbReference>
<dbReference type="GO" id="GO:0003723">
    <property type="term" value="F:RNA binding"/>
    <property type="evidence" value="ECO:0007669"/>
    <property type="project" value="UniProtKB-UniRule"/>
</dbReference>
<keyword evidence="8" id="KW-0206">Cytoskeleton</keyword>
<dbReference type="PANTHER" id="PTHR11937">
    <property type="entry name" value="ACTIN"/>
    <property type="match status" value="1"/>
</dbReference>
<keyword evidence="11" id="KW-1133">Transmembrane helix</keyword>
<evidence type="ECO:0000256" key="9">
    <source>
        <dbReference type="PROSITE-ProRule" id="PRU00176"/>
    </source>
</evidence>
<dbReference type="GO" id="GO:0007015">
    <property type="term" value="P:actin filament organization"/>
    <property type="evidence" value="ECO:0007669"/>
    <property type="project" value="UniProtKB-ARBA"/>
</dbReference>
<keyword evidence="11" id="KW-0812">Transmembrane</keyword>
<proteinExistence type="inferred from homology"/>
<dbReference type="FunFam" id="3.30.420.40:FF:000148">
    <property type="entry name" value="Actin, alpha skeletal muscle"/>
    <property type="match status" value="1"/>
</dbReference>
<dbReference type="AlphaFoldDB" id="A0A388LT83"/>
<dbReference type="PRINTS" id="PR00190">
    <property type="entry name" value="ACTIN"/>
</dbReference>
<evidence type="ECO:0000256" key="8">
    <source>
        <dbReference type="ARBA" id="ARBA00023212"/>
    </source>
</evidence>
<keyword evidence="9" id="KW-0694">RNA-binding</keyword>
<evidence type="ECO:0000256" key="11">
    <source>
        <dbReference type="SAM" id="Phobius"/>
    </source>
</evidence>
<keyword evidence="7" id="KW-0009">Actin-binding</keyword>
<dbReference type="STRING" id="69332.A0A388LT83"/>
<gene>
    <name evidence="13" type="ORF">CBR_g40116</name>
</gene>
<keyword evidence="14" id="KW-1185">Reference proteome</keyword>
<dbReference type="InterPro" id="IPR043129">
    <property type="entry name" value="ATPase_NBD"/>
</dbReference>
<evidence type="ECO:0000256" key="2">
    <source>
        <dbReference type="ARBA" id="ARBA00010121"/>
    </source>
</evidence>
<dbReference type="PROSITE" id="PS50102">
    <property type="entry name" value="RRM"/>
    <property type="match status" value="1"/>
</dbReference>
<evidence type="ECO:0000256" key="1">
    <source>
        <dbReference type="ARBA" id="ARBA00004245"/>
    </source>
</evidence>
<dbReference type="CDD" id="cd10220">
    <property type="entry name" value="ASKHA_NBD_Arp2"/>
    <property type="match status" value="1"/>
</dbReference>
<dbReference type="FunFam" id="3.90.640.10:FF:000005">
    <property type="entry name" value="Actin-related protein 2"/>
    <property type="match status" value="1"/>
</dbReference>
<dbReference type="GO" id="GO:0005885">
    <property type="term" value="C:Arp2/3 protein complex"/>
    <property type="evidence" value="ECO:0007669"/>
    <property type="project" value="UniProtKB-ARBA"/>
</dbReference>
<feature type="transmembrane region" description="Helical" evidence="11">
    <location>
        <begin position="6"/>
        <end position="25"/>
    </location>
</feature>
<dbReference type="InterPro" id="IPR000504">
    <property type="entry name" value="RRM_dom"/>
</dbReference>
<keyword evidence="5" id="KW-0547">Nucleotide-binding</keyword>
<comment type="similarity">
    <text evidence="2">Belongs to the actin family. ARP2 subfamily.</text>
</comment>
<evidence type="ECO:0000313" key="13">
    <source>
        <dbReference type="EMBL" id="GBG85475.1"/>
    </source>
</evidence>
<dbReference type="Gene3D" id="3.30.420.40">
    <property type="match status" value="2"/>
</dbReference>
<dbReference type="Gramene" id="GBG85475">
    <property type="protein sequence ID" value="GBG85475"/>
    <property type="gene ID" value="CBR_g40116"/>
</dbReference>
<dbReference type="GO" id="GO:0003779">
    <property type="term" value="F:actin binding"/>
    <property type="evidence" value="ECO:0007669"/>
    <property type="project" value="UniProtKB-KW"/>
</dbReference>
<dbReference type="Gene3D" id="3.30.70.330">
    <property type="match status" value="1"/>
</dbReference>
<keyword evidence="6" id="KW-0067">ATP-binding</keyword>
<feature type="region of interest" description="Disordered" evidence="10">
    <location>
        <begin position="433"/>
        <end position="453"/>
    </location>
</feature>
<evidence type="ECO:0000259" key="12">
    <source>
        <dbReference type="PROSITE" id="PS50102"/>
    </source>
</evidence>
<sequence>MTAIFLFFVEIGIGIGIGIGVSIDYHRLEKMMGMDGGGGSYGGKMGDANDRRSMDRKNVVVCDNGTGFVKCGFAGDNFPAAVFPCMVGRPMLRYEEALRPNTLKDLVVGQRCSELRHQLEVTYPIKNGIVQDWDDMGSVWDHTFFDILKLNPPECKILLTDPPLNPRRNRERMVETMFEKYGFRAMYIQVQAVLTLYAQGLLTGLVVDSGDGVSHVVPVVDGFAFPHLTNRLNVAGRHITAYLVDLLLRRGYAFNRTADFETVRELKEQLCYVSYDYKREMRLARETTVVMKTYTLPDGRVIKIGQERFQAPEALFSPELIDVESEGLPDMVLKCIQGMDIDNRMALYQHIVLSGGTTMYPGFPTRLEKEIRELYCKVVLKGNAEGMRRLRLRIEDAPYRKHTVYLGGAVLADIMKDKPEFWISKMEYQEQGLRRHGRRRGSKKLRQAASVSTGMGDGYRKGAQGYGMGGGGYGVGGGGGAERASQTTMADRMKEEVREHKLYVGNLDHRLTEYHVIKMFTPFGKIKREEYMWHTHGPRRGEPRGFAFVEFSKREVGGPVDLLAQAAEAALPHGIRRNE</sequence>
<dbReference type="OMA" id="CYLGYNI"/>
<evidence type="ECO:0000256" key="7">
    <source>
        <dbReference type="ARBA" id="ARBA00023203"/>
    </source>
</evidence>
<feature type="compositionally biased region" description="Basic residues" evidence="10">
    <location>
        <begin position="434"/>
        <end position="446"/>
    </location>
</feature>
<accession>A0A388LT83</accession>
<evidence type="ECO:0000256" key="4">
    <source>
        <dbReference type="ARBA" id="ARBA00022490"/>
    </source>
</evidence>
<dbReference type="Pfam" id="PF00022">
    <property type="entry name" value="Actin"/>
    <property type="match status" value="1"/>
</dbReference>
<dbReference type="Gene3D" id="3.90.640.10">
    <property type="entry name" value="Actin, Chain A, domain 4"/>
    <property type="match status" value="1"/>
</dbReference>
<dbReference type="SUPFAM" id="SSF54928">
    <property type="entry name" value="RNA-binding domain, RBD"/>
    <property type="match status" value="1"/>
</dbReference>
<name>A0A388LT83_CHABU</name>
<comment type="subcellular location">
    <subcellularLocation>
        <location evidence="1">Cytoplasm</location>
        <location evidence="1">Cytoskeleton</location>
    </subcellularLocation>
</comment>
<dbReference type="GO" id="GO:0005524">
    <property type="term" value="F:ATP binding"/>
    <property type="evidence" value="ECO:0007669"/>
    <property type="project" value="UniProtKB-KW"/>
</dbReference>
<reference evidence="13 14" key="1">
    <citation type="journal article" date="2018" name="Cell">
        <title>The Chara Genome: Secondary Complexity and Implications for Plant Terrestrialization.</title>
        <authorList>
            <person name="Nishiyama T."/>
            <person name="Sakayama H."/>
            <person name="Vries J.D."/>
            <person name="Buschmann H."/>
            <person name="Saint-Marcoux D."/>
            <person name="Ullrich K.K."/>
            <person name="Haas F.B."/>
            <person name="Vanderstraeten L."/>
            <person name="Becker D."/>
            <person name="Lang D."/>
            <person name="Vosolsobe S."/>
            <person name="Rombauts S."/>
            <person name="Wilhelmsson P.K.I."/>
            <person name="Janitza P."/>
            <person name="Kern R."/>
            <person name="Heyl A."/>
            <person name="Rumpler F."/>
            <person name="Villalobos L.I.A.C."/>
            <person name="Clay J.M."/>
            <person name="Skokan R."/>
            <person name="Toyoda A."/>
            <person name="Suzuki Y."/>
            <person name="Kagoshima H."/>
            <person name="Schijlen E."/>
            <person name="Tajeshwar N."/>
            <person name="Catarino B."/>
            <person name="Hetherington A.J."/>
            <person name="Saltykova A."/>
            <person name="Bonnot C."/>
            <person name="Breuninger H."/>
            <person name="Symeonidi A."/>
            <person name="Radhakrishnan G.V."/>
            <person name="Van Nieuwerburgh F."/>
            <person name="Deforce D."/>
            <person name="Chang C."/>
            <person name="Karol K.G."/>
            <person name="Hedrich R."/>
            <person name="Ulvskov P."/>
            <person name="Glockner G."/>
            <person name="Delwiche C.F."/>
            <person name="Petrasek J."/>
            <person name="Van de Peer Y."/>
            <person name="Friml J."/>
            <person name="Beilby M."/>
            <person name="Dolan L."/>
            <person name="Kohara Y."/>
            <person name="Sugano S."/>
            <person name="Fujiyama A."/>
            <person name="Delaux P.-M."/>
            <person name="Quint M."/>
            <person name="TheiBen G."/>
            <person name="Hagemann M."/>
            <person name="Harholt J."/>
            <person name="Dunand C."/>
            <person name="Zachgo S."/>
            <person name="Langdale J."/>
            <person name="Maumus F."/>
            <person name="Straeten D.V.D."/>
            <person name="Gould S.B."/>
            <person name="Rensing S.A."/>
        </authorList>
    </citation>
    <scope>NUCLEOTIDE SEQUENCE [LARGE SCALE GENOMIC DNA]</scope>
    <source>
        <strain evidence="13 14">S276</strain>
    </source>
</reference>
<evidence type="ECO:0000256" key="10">
    <source>
        <dbReference type="SAM" id="MobiDB-lite"/>
    </source>
</evidence>
<dbReference type="OrthoDB" id="5132116at2759"/>